<sequence length="48" mass="5437">MALKRTGQLSFTEAFQSASVGRPGRLDRLSALVCWERFERLLTGLRDP</sequence>
<protein>
    <submittedName>
        <fullName evidence="1">IS5/IS1182 family transposase</fullName>
    </submittedName>
</protein>
<dbReference type="EMBL" id="QPMH01000014">
    <property type="protein sequence ID" value="RDD61173.1"/>
    <property type="molecule type" value="Genomic_DNA"/>
</dbReference>
<gene>
    <name evidence="1" type="ORF">DRB17_13875</name>
</gene>
<keyword evidence="2" id="KW-1185">Reference proteome</keyword>
<proteinExistence type="predicted"/>
<evidence type="ECO:0000313" key="2">
    <source>
        <dbReference type="Proteomes" id="UP000253941"/>
    </source>
</evidence>
<name>A0A369T767_9PROT</name>
<organism evidence="1 2">
    <name type="scientific">Ferruginivarius sediminum</name>
    <dbReference type="NCBI Taxonomy" id="2661937"/>
    <lineage>
        <taxon>Bacteria</taxon>
        <taxon>Pseudomonadati</taxon>
        <taxon>Pseudomonadota</taxon>
        <taxon>Alphaproteobacteria</taxon>
        <taxon>Rhodospirillales</taxon>
        <taxon>Rhodospirillaceae</taxon>
        <taxon>Ferruginivarius</taxon>
    </lineage>
</organism>
<reference evidence="1 2" key="1">
    <citation type="submission" date="2018-07" db="EMBL/GenBank/DDBJ databases">
        <title>Venubactetium sediminum gen. nov., sp. nov., isolated from a marine solar saltern.</title>
        <authorList>
            <person name="Wang S."/>
        </authorList>
    </citation>
    <scope>NUCLEOTIDE SEQUENCE [LARGE SCALE GENOMIC DNA]</scope>
    <source>
        <strain evidence="1 2">WD2A32</strain>
    </source>
</reference>
<feature type="non-terminal residue" evidence="1">
    <location>
        <position position="48"/>
    </location>
</feature>
<accession>A0A369T767</accession>
<comment type="caution">
    <text evidence="1">The sequence shown here is derived from an EMBL/GenBank/DDBJ whole genome shotgun (WGS) entry which is preliminary data.</text>
</comment>
<dbReference type="AlphaFoldDB" id="A0A369T767"/>
<evidence type="ECO:0000313" key="1">
    <source>
        <dbReference type="EMBL" id="RDD61173.1"/>
    </source>
</evidence>
<dbReference type="Proteomes" id="UP000253941">
    <property type="component" value="Unassembled WGS sequence"/>
</dbReference>